<evidence type="ECO:0000313" key="2">
    <source>
        <dbReference type="Proteomes" id="UP000789860"/>
    </source>
</evidence>
<reference evidence="1" key="1">
    <citation type="submission" date="2021-06" db="EMBL/GenBank/DDBJ databases">
        <authorList>
            <person name="Kallberg Y."/>
            <person name="Tangrot J."/>
            <person name="Rosling A."/>
        </authorList>
    </citation>
    <scope>NUCLEOTIDE SEQUENCE</scope>
    <source>
        <strain evidence="1">AU212A</strain>
    </source>
</reference>
<keyword evidence="2" id="KW-1185">Reference proteome</keyword>
<comment type="caution">
    <text evidence="1">The sequence shown here is derived from an EMBL/GenBank/DDBJ whole genome shotgun (WGS) entry which is preliminary data.</text>
</comment>
<accession>A0ACA9KBP9</accession>
<name>A0ACA9KBP9_9GLOM</name>
<evidence type="ECO:0000313" key="1">
    <source>
        <dbReference type="EMBL" id="CAG8463442.1"/>
    </source>
</evidence>
<dbReference type="EMBL" id="CAJVPM010001279">
    <property type="protein sequence ID" value="CAG8463442.1"/>
    <property type="molecule type" value="Genomic_DNA"/>
</dbReference>
<protein>
    <submittedName>
        <fullName evidence="1">3857_t:CDS:1</fullName>
    </submittedName>
</protein>
<organism evidence="1 2">
    <name type="scientific">Scutellospora calospora</name>
    <dbReference type="NCBI Taxonomy" id="85575"/>
    <lineage>
        <taxon>Eukaryota</taxon>
        <taxon>Fungi</taxon>
        <taxon>Fungi incertae sedis</taxon>
        <taxon>Mucoromycota</taxon>
        <taxon>Glomeromycotina</taxon>
        <taxon>Glomeromycetes</taxon>
        <taxon>Diversisporales</taxon>
        <taxon>Gigasporaceae</taxon>
        <taxon>Scutellospora</taxon>
    </lineage>
</organism>
<gene>
    <name evidence="1" type="ORF">SCALOS_LOCUS1712</name>
</gene>
<sequence>MQTFLSAPKLDKKYVYSDPDNTYQHFVNAYVFYKIASTRTPDPRVSTITEPGNPIRNNAVAQKKSFEMIKKLETELSELEQIAAIMTNSQCYNNLNSQIAKIKKKITEEEEWLKKLKRHASSQQKSQIKKSRALNDDSVVVIYDSLSRLPLLFQHPNLHDQIHKENYNVYMSCTSMRNYILPHSNHSLAARTYYYPTFIGIISISRDDMRNYIDEHYCLASVKNAKQFAITFADFTVVLSQDDKVKIPVNILAVGKHFQAMQSINEPVSVSDHDFPIGVSQKLIPSHLSSTSALHMTDIVSLVSNENFFAIFKCNNEVKPLWVIIVDSGPNENPRHLKKNEICDYELELRNFQHAGQTLADLWRRDPIHENLYSLDIRKCNDLLCCIPKRASDTTAFLGENNGFLPLIIKIKDNHYLDAIYTLQYFNHLKIPTYDTHLPSLSSEDHSRRC</sequence>
<dbReference type="Proteomes" id="UP000789860">
    <property type="component" value="Unassembled WGS sequence"/>
</dbReference>
<proteinExistence type="predicted"/>
<feature type="non-terminal residue" evidence="1">
    <location>
        <position position="450"/>
    </location>
</feature>